<dbReference type="Pfam" id="PF10238">
    <property type="entry name" value="Eapp_C"/>
    <property type="match status" value="1"/>
</dbReference>
<accession>A0ABN9GXR8</accession>
<keyword evidence="3" id="KW-1185">Reference proteome</keyword>
<organism evidence="2 3">
    <name type="scientific">Staurois parvus</name>
    <dbReference type="NCBI Taxonomy" id="386267"/>
    <lineage>
        <taxon>Eukaryota</taxon>
        <taxon>Metazoa</taxon>
        <taxon>Chordata</taxon>
        <taxon>Craniata</taxon>
        <taxon>Vertebrata</taxon>
        <taxon>Euteleostomi</taxon>
        <taxon>Amphibia</taxon>
        <taxon>Batrachia</taxon>
        <taxon>Anura</taxon>
        <taxon>Neobatrachia</taxon>
        <taxon>Ranoidea</taxon>
        <taxon>Ranidae</taxon>
        <taxon>Staurois</taxon>
    </lineage>
</organism>
<proteinExistence type="predicted"/>
<feature type="compositionally biased region" description="Basic residues" evidence="1">
    <location>
        <begin position="203"/>
        <end position="213"/>
    </location>
</feature>
<dbReference type="PANTHER" id="PTHR15967">
    <property type="entry name" value="E2F-ASSOCIATED PHOSPHOPROTEIN"/>
    <property type="match status" value="1"/>
</dbReference>
<feature type="region of interest" description="Disordered" evidence="1">
    <location>
        <begin position="1"/>
        <end position="79"/>
    </location>
</feature>
<name>A0ABN9GXR8_9NEOB</name>
<reference evidence="2" key="1">
    <citation type="submission" date="2023-05" db="EMBL/GenBank/DDBJ databases">
        <authorList>
            <person name="Stuckert A."/>
        </authorList>
    </citation>
    <scope>NUCLEOTIDE SEQUENCE</scope>
</reference>
<comment type="caution">
    <text evidence="2">The sequence shown here is derived from an EMBL/GenBank/DDBJ whole genome shotgun (WGS) entry which is preliminary data.</text>
</comment>
<evidence type="ECO:0008006" key="4">
    <source>
        <dbReference type="Google" id="ProtNLM"/>
    </source>
</evidence>
<evidence type="ECO:0000313" key="2">
    <source>
        <dbReference type="EMBL" id="CAI9612228.1"/>
    </source>
</evidence>
<dbReference type="InterPro" id="IPR019370">
    <property type="entry name" value="E2F-assoc_phosphoprotein"/>
</dbReference>
<feature type="region of interest" description="Disordered" evidence="1">
    <location>
        <begin position="202"/>
        <end position="224"/>
    </location>
</feature>
<gene>
    <name evidence="2" type="ORF">SPARVUS_LOCUS14673696</name>
</gene>
<feature type="non-terminal residue" evidence="2">
    <location>
        <position position="1"/>
    </location>
</feature>
<protein>
    <recommendedName>
        <fullName evidence="4">E2F-associated phosphoprotein</fullName>
    </recommendedName>
</protein>
<feature type="compositionally biased region" description="Low complexity" evidence="1">
    <location>
        <begin position="64"/>
        <end position="73"/>
    </location>
</feature>
<dbReference type="PANTHER" id="PTHR15967:SF0">
    <property type="entry name" value="E2F-ASSOCIATED PHOSPHOPROTEIN"/>
    <property type="match status" value="1"/>
</dbReference>
<dbReference type="Proteomes" id="UP001162483">
    <property type="component" value="Unassembled WGS sequence"/>
</dbReference>
<dbReference type="EMBL" id="CATNWA010019258">
    <property type="protein sequence ID" value="CAI9612228.1"/>
    <property type="molecule type" value="Genomic_DNA"/>
</dbReference>
<evidence type="ECO:0000313" key="3">
    <source>
        <dbReference type="Proteomes" id="UP001162483"/>
    </source>
</evidence>
<evidence type="ECO:0000256" key="1">
    <source>
        <dbReference type="SAM" id="MobiDB-lite"/>
    </source>
</evidence>
<sequence length="262" mass="30299">SLHSSEDELDVLLHGTPDQKRKLIREYLTGESESSSEDEFEKEMEKELSSTMKTMEGSWQPQRTASSSATTSAEGSNQQYYDDVYFDSDSEEEGNVVENGKKQRKRHKVLTNDDLLYDPDEDDRDQAWVDAKRRGNRQMHGQQTKVQALPHSDAILNCPACMTTLCLDCQRHESYKTQYRAMFVMNCTVNKNEVLKFPEQPTKHRRRNRKKFKAQLADSSSEVQNTETEMYHPVKCNECSTEVAVYDKAEVYHFFNVLASHC</sequence>
<feature type="compositionally biased region" description="Polar residues" evidence="1">
    <location>
        <begin position="51"/>
        <end position="63"/>
    </location>
</feature>